<dbReference type="RefSeq" id="WP_170032179.1">
    <property type="nucleotide sequence ID" value="NZ_JABDTL010000001.1"/>
</dbReference>
<evidence type="ECO:0000313" key="2">
    <source>
        <dbReference type="Proteomes" id="UP000582837"/>
    </source>
</evidence>
<keyword evidence="2" id="KW-1185">Reference proteome</keyword>
<comment type="caution">
    <text evidence="1">The sequence shown here is derived from an EMBL/GenBank/DDBJ whole genome shotgun (WGS) entry which is preliminary data.</text>
</comment>
<name>A0A841H2G5_9BACT</name>
<protein>
    <submittedName>
        <fullName evidence="1">Uncharacterized protein</fullName>
    </submittedName>
</protein>
<proteinExistence type="predicted"/>
<evidence type="ECO:0000313" key="1">
    <source>
        <dbReference type="EMBL" id="MBB6072190.1"/>
    </source>
</evidence>
<gene>
    <name evidence="1" type="ORF">HNQ61_003852</name>
</gene>
<sequence>MQVRLPACALLIATLWIDGSLHGQEMDNPYLDDETVPCWMACVRPYGSDTRMISGRAYRLANCYLSGPGQCTCVWVSM</sequence>
<dbReference type="EMBL" id="JACHIA010000013">
    <property type="protein sequence ID" value="MBB6072190.1"/>
    <property type="molecule type" value="Genomic_DNA"/>
</dbReference>
<reference evidence="1 2" key="1">
    <citation type="submission" date="2020-08" db="EMBL/GenBank/DDBJ databases">
        <title>Genomic Encyclopedia of Type Strains, Phase IV (KMG-IV): sequencing the most valuable type-strain genomes for metagenomic binning, comparative biology and taxonomic classification.</title>
        <authorList>
            <person name="Goeker M."/>
        </authorList>
    </citation>
    <scope>NUCLEOTIDE SEQUENCE [LARGE SCALE GENOMIC DNA]</scope>
    <source>
        <strain evidence="1 2">DSM 29007</strain>
    </source>
</reference>
<dbReference type="AlphaFoldDB" id="A0A841H2G5"/>
<dbReference type="Proteomes" id="UP000582837">
    <property type="component" value="Unassembled WGS sequence"/>
</dbReference>
<organism evidence="1 2">
    <name type="scientific">Longimicrobium terrae</name>
    <dbReference type="NCBI Taxonomy" id="1639882"/>
    <lineage>
        <taxon>Bacteria</taxon>
        <taxon>Pseudomonadati</taxon>
        <taxon>Gemmatimonadota</taxon>
        <taxon>Longimicrobiia</taxon>
        <taxon>Longimicrobiales</taxon>
        <taxon>Longimicrobiaceae</taxon>
        <taxon>Longimicrobium</taxon>
    </lineage>
</organism>
<accession>A0A841H2G5</accession>